<dbReference type="EMBL" id="JBHLUK010000010">
    <property type="protein sequence ID" value="MFC0422936.1"/>
    <property type="molecule type" value="Genomic_DNA"/>
</dbReference>
<evidence type="ECO:0000313" key="1">
    <source>
        <dbReference type="EMBL" id="MFC0422936.1"/>
    </source>
</evidence>
<sequence>MIKYAIQVSGAPFVPINGWSTDPEAAIAAVHQTSDYDLLVWEPVTDQCRIYAQRDLADLGERVEHTAYAKLLARLMTIATDPQLTHQLKSTWYLVIDLALLERQSLLNTAAALVTVTVQAQLPGITSRELRGLADQARCWLVAAAVTPLQLVATPQPLKNLLTYLSEQPRKLAVCQSERATKAWRLANDALVLNQTPILPQRLQFTSAWTLFKIADFEQKNN</sequence>
<dbReference type="Proteomes" id="UP001589855">
    <property type="component" value="Unassembled WGS sequence"/>
</dbReference>
<accession>A0ABV6K0E1</accession>
<reference evidence="1 2" key="1">
    <citation type="submission" date="2024-09" db="EMBL/GenBank/DDBJ databases">
        <authorList>
            <person name="Sun Q."/>
            <person name="Mori K."/>
        </authorList>
    </citation>
    <scope>NUCLEOTIDE SEQUENCE [LARGE SCALE GENOMIC DNA]</scope>
    <source>
        <strain evidence="1 2">TBRC 4575</strain>
    </source>
</reference>
<dbReference type="RefSeq" id="WP_137644692.1">
    <property type="nucleotide sequence ID" value="NZ_BAABRM010000012.1"/>
</dbReference>
<organism evidence="1 2">
    <name type="scientific">Lactiplantibacillus plajomi</name>
    <dbReference type="NCBI Taxonomy" id="1457217"/>
    <lineage>
        <taxon>Bacteria</taxon>
        <taxon>Bacillati</taxon>
        <taxon>Bacillota</taxon>
        <taxon>Bacilli</taxon>
        <taxon>Lactobacillales</taxon>
        <taxon>Lactobacillaceae</taxon>
        <taxon>Lactiplantibacillus</taxon>
    </lineage>
</organism>
<evidence type="ECO:0000313" key="2">
    <source>
        <dbReference type="Proteomes" id="UP001589855"/>
    </source>
</evidence>
<proteinExistence type="predicted"/>
<gene>
    <name evidence="1" type="ORF">ACFFGS_01975</name>
</gene>
<comment type="caution">
    <text evidence="1">The sequence shown here is derived from an EMBL/GenBank/DDBJ whole genome shotgun (WGS) entry which is preliminary data.</text>
</comment>
<keyword evidence="2" id="KW-1185">Reference proteome</keyword>
<protein>
    <submittedName>
        <fullName evidence="1">Uncharacterized protein</fullName>
    </submittedName>
</protein>
<name>A0ABV6K0E1_9LACO</name>